<dbReference type="GO" id="GO:0005737">
    <property type="term" value="C:cytoplasm"/>
    <property type="evidence" value="ECO:0007669"/>
    <property type="project" value="UniProtKB-ARBA"/>
</dbReference>
<evidence type="ECO:0000256" key="7">
    <source>
        <dbReference type="ARBA" id="ARBA00022723"/>
    </source>
</evidence>
<dbReference type="EMBL" id="KV784355">
    <property type="protein sequence ID" value="OEU19615.1"/>
    <property type="molecule type" value="Genomic_DNA"/>
</dbReference>
<evidence type="ECO:0000256" key="6">
    <source>
        <dbReference type="ARBA" id="ARBA00022670"/>
    </source>
</evidence>
<accession>A0A1E7FNE3</accession>
<keyword evidence="10 11" id="KW-0482">Metalloprotease</keyword>
<keyword evidence="7 11" id="KW-0479">Metal-binding</keyword>
<evidence type="ECO:0000256" key="11">
    <source>
        <dbReference type="RuleBase" id="RU004386"/>
    </source>
</evidence>
<dbReference type="InParanoid" id="A0A1E7FNE3"/>
<comment type="cofactor">
    <cofactor evidence="2">
        <name>Zn(2+)</name>
        <dbReference type="ChEBI" id="CHEBI:29105"/>
    </cofactor>
</comment>
<organism evidence="12 13">
    <name type="scientific">Fragilariopsis cylindrus CCMP1102</name>
    <dbReference type="NCBI Taxonomy" id="635003"/>
    <lineage>
        <taxon>Eukaryota</taxon>
        <taxon>Sar</taxon>
        <taxon>Stramenopiles</taxon>
        <taxon>Ochrophyta</taxon>
        <taxon>Bacillariophyta</taxon>
        <taxon>Bacillariophyceae</taxon>
        <taxon>Bacillariophycidae</taxon>
        <taxon>Bacillariales</taxon>
        <taxon>Bacillariaceae</taxon>
        <taxon>Fragilariopsis</taxon>
    </lineage>
</organism>
<dbReference type="Proteomes" id="UP000095751">
    <property type="component" value="Unassembled WGS sequence"/>
</dbReference>
<keyword evidence="13" id="KW-1185">Reference proteome</keyword>
<evidence type="ECO:0000256" key="8">
    <source>
        <dbReference type="ARBA" id="ARBA00022801"/>
    </source>
</evidence>
<evidence type="ECO:0000256" key="1">
    <source>
        <dbReference type="ARBA" id="ARBA00001335"/>
    </source>
</evidence>
<evidence type="ECO:0000256" key="4">
    <source>
        <dbReference type="ARBA" id="ARBA00011965"/>
    </source>
</evidence>
<evidence type="ECO:0000313" key="12">
    <source>
        <dbReference type="EMBL" id="OEU19615.1"/>
    </source>
</evidence>
<dbReference type="GO" id="GO:0004177">
    <property type="term" value="F:aminopeptidase activity"/>
    <property type="evidence" value="ECO:0007669"/>
    <property type="project" value="UniProtKB-KW"/>
</dbReference>
<name>A0A1E7FNE3_9STRA</name>
<dbReference type="Pfam" id="PF02127">
    <property type="entry name" value="Peptidase_M18"/>
    <property type="match status" value="1"/>
</dbReference>
<dbReference type="PANTHER" id="PTHR28570">
    <property type="entry name" value="ASPARTYL AMINOPEPTIDASE"/>
    <property type="match status" value="1"/>
</dbReference>
<comment type="catalytic activity">
    <reaction evidence="1">
        <text>Release of an N-terminal aspartate or glutamate from a peptide, with a preference for aspartate.</text>
        <dbReference type="EC" id="3.4.11.21"/>
    </reaction>
</comment>
<dbReference type="InterPro" id="IPR023358">
    <property type="entry name" value="Peptidase_M18_dom2"/>
</dbReference>
<proteinExistence type="inferred from homology"/>
<keyword evidence="6 11" id="KW-0645">Protease</keyword>
<reference evidence="12 13" key="1">
    <citation type="submission" date="2016-09" db="EMBL/GenBank/DDBJ databases">
        <title>Extensive genetic diversity and differential bi-allelic expression allows diatom success in the polar Southern Ocean.</title>
        <authorList>
            <consortium name="DOE Joint Genome Institute"/>
            <person name="Mock T."/>
            <person name="Otillar R.P."/>
            <person name="Strauss J."/>
            <person name="Dupont C."/>
            <person name="Frickenhaus S."/>
            <person name="Maumus F."/>
            <person name="Mcmullan M."/>
            <person name="Sanges R."/>
            <person name="Schmutz J."/>
            <person name="Toseland A."/>
            <person name="Valas R."/>
            <person name="Veluchamy A."/>
            <person name="Ward B.J."/>
            <person name="Allen A."/>
            <person name="Barry K."/>
            <person name="Falciatore A."/>
            <person name="Ferrante M."/>
            <person name="Fortunato A.E."/>
            <person name="Gloeckner G."/>
            <person name="Gruber A."/>
            <person name="Hipkin R."/>
            <person name="Janech M."/>
            <person name="Kroth P."/>
            <person name="Leese F."/>
            <person name="Lindquist E."/>
            <person name="Lyon B.R."/>
            <person name="Martin J."/>
            <person name="Mayer C."/>
            <person name="Parker M."/>
            <person name="Quesneville H."/>
            <person name="Raymond J."/>
            <person name="Uhlig C."/>
            <person name="Valentin K.U."/>
            <person name="Worden A.Z."/>
            <person name="Armbrust E.V."/>
            <person name="Bowler C."/>
            <person name="Green B."/>
            <person name="Moulton V."/>
            <person name="Van Oosterhout C."/>
            <person name="Grigoriev I."/>
        </authorList>
    </citation>
    <scope>NUCLEOTIDE SEQUENCE [LARGE SCALE GENOMIC DNA]</scope>
    <source>
        <strain evidence="12 13">CCMP1102</strain>
    </source>
</reference>
<evidence type="ECO:0000256" key="10">
    <source>
        <dbReference type="ARBA" id="ARBA00023049"/>
    </source>
</evidence>
<dbReference type="GO" id="GO:0006508">
    <property type="term" value="P:proteolysis"/>
    <property type="evidence" value="ECO:0007669"/>
    <property type="project" value="UniProtKB-KW"/>
</dbReference>
<evidence type="ECO:0000256" key="2">
    <source>
        <dbReference type="ARBA" id="ARBA00001947"/>
    </source>
</evidence>
<dbReference type="PANTHER" id="PTHR28570:SF3">
    <property type="entry name" value="ASPARTYL AMINOPEPTIDASE"/>
    <property type="match status" value="1"/>
</dbReference>
<dbReference type="AlphaFoldDB" id="A0A1E7FNE3"/>
<dbReference type="NCBIfam" id="NF002759">
    <property type="entry name" value="PRK02813.1"/>
    <property type="match status" value="1"/>
</dbReference>
<dbReference type="FunCoup" id="A0A1E7FNE3">
    <property type="interactions" value="380"/>
</dbReference>
<keyword evidence="9 11" id="KW-0862">Zinc</keyword>
<dbReference type="KEGG" id="fcy:FRACYDRAFT_182384"/>
<dbReference type="EC" id="3.4.11.21" evidence="4"/>
<dbReference type="OrthoDB" id="9880441at2759"/>
<evidence type="ECO:0000256" key="3">
    <source>
        <dbReference type="ARBA" id="ARBA00008290"/>
    </source>
</evidence>
<dbReference type="SUPFAM" id="SSF101821">
    <property type="entry name" value="Aminopeptidase/glucanase lid domain"/>
    <property type="match status" value="1"/>
</dbReference>
<dbReference type="Gene3D" id="2.30.250.10">
    <property type="entry name" value="Aminopeptidase i, Domain 2"/>
    <property type="match status" value="1"/>
</dbReference>
<evidence type="ECO:0000256" key="9">
    <source>
        <dbReference type="ARBA" id="ARBA00022833"/>
    </source>
</evidence>
<gene>
    <name evidence="12" type="ORF">FRACYDRAFT_182384</name>
</gene>
<keyword evidence="5 11" id="KW-0031">Aminopeptidase</keyword>
<evidence type="ECO:0000313" key="13">
    <source>
        <dbReference type="Proteomes" id="UP000095751"/>
    </source>
</evidence>
<dbReference type="FunFam" id="2.30.250.10:FF:000001">
    <property type="entry name" value="Aspartyl aminopeptidase 1"/>
    <property type="match status" value="1"/>
</dbReference>
<dbReference type="InterPro" id="IPR001948">
    <property type="entry name" value="Peptidase_M18"/>
</dbReference>
<protein>
    <recommendedName>
        <fullName evidence="4">aspartyl aminopeptidase</fullName>
        <ecNumber evidence="4">3.4.11.21</ecNumber>
    </recommendedName>
</protein>
<comment type="similarity">
    <text evidence="3 11">Belongs to the peptidase M18 family.</text>
</comment>
<sequence>MSSLYSKYVPLAKKACEFLTASPDPFFVVKNCVTKLEKNGYKKLDGSSSAFTGQLIAGGKYYYIVEYSTIVAFAVGPKFIPSNSFGFHIIGGHTDSPNLKLKPRSKRNASGCTLLGVQCYGGGLWHTWFDRDLSVSGRVLVQQKPKDVDGRSYNTPQSRILKTEQRLVNLEDPIARISTLAIHLQTGEERGAFKVNKENHTSPIIATTTTTAPTPKIGLLVEPNDAAKTALEKEIDSQVNVTSSTTSSKWQEAQEPLLLKSIAEKLKIEVESIVDFELNLYDTQPASLGGITKEFLYSARLDNLATVFVALESLSDHSTFEDSSDVSVVVFFDHEEVGSNSAQGAGSPVMVDCISRISTALNGGATTNPDMHNACIRKSFVLSIDQAHALHPNYAAKHEATHAPLINGGIVVKTNSNQRYATNGVTGFVVRELGRICDIPVQEFVVRNDCPCGSTIGPEISAKTGIRVVDAGMPQLSMHSCREMMGIADLSHGVDMFTAFFNHFRSIDDNLSKDIV</sequence>
<dbReference type="PRINTS" id="PR00932">
    <property type="entry name" value="AMINO1PTASE"/>
</dbReference>
<dbReference type="Gene3D" id="3.40.630.10">
    <property type="entry name" value="Zn peptidases"/>
    <property type="match status" value="1"/>
</dbReference>
<dbReference type="GO" id="GO:0008237">
    <property type="term" value="F:metallopeptidase activity"/>
    <property type="evidence" value="ECO:0007669"/>
    <property type="project" value="UniProtKB-KW"/>
</dbReference>
<dbReference type="CDD" id="cd05658">
    <property type="entry name" value="M18_DAP"/>
    <property type="match status" value="1"/>
</dbReference>
<keyword evidence="8 11" id="KW-0378">Hydrolase</keyword>
<dbReference type="SUPFAM" id="SSF53187">
    <property type="entry name" value="Zn-dependent exopeptidases"/>
    <property type="match status" value="1"/>
</dbReference>
<dbReference type="GO" id="GO:0008270">
    <property type="term" value="F:zinc ion binding"/>
    <property type="evidence" value="ECO:0007669"/>
    <property type="project" value="InterPro"/>
</dbReference>
<evidence type="ECO:0000256" key="5">
    <source>
        <dbReference type="ARBA" id="ARBA00022438"/>
    </source>
</evidence>